<feature type="region of interest" description="Disordered" evidence="2">
    <location>
        <begin position="577"/>
        <end position="601"/>
    </location>
</feature>
<feature type="region of interest" description="Disordered" evidence="2">
    <location>
        <begin position="1897"/>
        <end position="1976"/>
    </location>
</feature>
<feature type="compositionally biased region" description="Acidic residues" evidence="2">
    <location>
        <begin position="451"/>
        <end position="464"/>
    </location>
</feature>
<feature type="region of interest" description="Disordered" evidence="2">
    <location>
        <begin position="2001"/>
        <end position="2067"/>
    </location>
</feature>
<feature type="region of interest" description="Disordered" evidence="2">
    <location>
        <begin position="2072"/>
        <end position="2091"/>
    </location>
</feature>
<keyword evidence="4" id="KW-1185">Reference proteome</keyword>
<feature type="compositionally biased region" description="Low complexity" evidence="2">
    <location>
        <begin position="1484"/>
        <end position="1518"/>
    </location>
</feature>
<feature type="region of interest" description="Disordered" evidence="2">
    <location>
        <begin position="1297"/>
        <end position="1359"/>
    </location>
</feature>
<evidence type="ECO:0000313" key="4">
    <source>
        <dbReference type="Proteomes" id="UP000613740"/>
    </source>
</evidence>
<evidence type="ECO:0000256" key="2">
    <source>
        <dbReference type="SAM" id="MobiDB-lite"/>
    </source>
</evidence>
<evidence type="ECO:0000313" key="3">
    <source>
        <dbReference type="EMBL" id="KAG2446870.1"/>
    </source>
</evidence>
<feature type="compositionally biased region" description="Low complexity" evidence="2">
    <location>
        <begin position="1742"/>
        <end position="1751"/>
    </location>
</feature>
<feature type="compositionally biased region" description="Low complexity" evidence="2">
    <location>
        <begin position="2041"/>
        <end position="2050"/>
    </location>
</feature>
<feature type="region of interest" description="Disordered" evidence="2">
    <location>
        <begin position="997"/>
        <end position="1018"/>
    </location>
</feature>
<feature type="compositionally biased region" description="Pro residues" evidence="2">
    <location>
        <begin position="2051"/>
        <end position="2060"/>
    </location>
</feature>
<feature type="compositionally biased region" description="Low complexity" evidence="2">
    <location>
        <begin position="1682"/>
        <end position="1705"/>
    </location>
</feature>
<protein>
    <submittedName>
        <fullName evidence="3">Uncharacterized protein</fullName>
    </submittedName>
</protein>
<feature type="region of interest" description="Disordered" evidence="2">
    <location>
        <begin position="1124"/>
        <end position="1177"/>
    </location>
</feature>
<feature type="compositionally biased region" description="Low complexity" evidence="2">
    <location>
        <begin position="1009"/>
        <end position="1018"/>
    </location>
</feature>
<proteinExistence type="predicted"/>
<evidence type="ECO:0000256" key="1">
    <source>
        <dbReference type="SAM" id="Coils"/>
    </source>
</evidence>
<sequence>MDSASNARDTTSRRRNSPSPGLSDQERRQAETVAQQLTAKKAVRQQVMRDQDRERAMLKGVVFRAGVEQALQQQRMLADAEQKQAAAEELARLAGVYERRLGKMGEAHLEAASYMQQQREARAAQERRQAELDEVQAQRFQSAIASVKSQHDAARLQVQQQQQRRAQILKAERDKAQAFSAEQAERDKAQKRRQDEQLRLEQERRRRAANGLSVDFRNTRLHEGLGAPGPMPVPAVPAPPIPAVPNPTLSAEELEQKAELERRRKEMAALEAEHRARERFLAAQAKLRADAQRKQVEAELAELTAQRAAAKKQALDAHRLRLQDQRKQQELLRVFEENFLQQGAHDDDLAPRTLPSHLRPAPQPPAAPAKGEIAVQTDPEPPSADTQVPASSEPSPAPEPAPQTDGGSEPQPAGEQQAASNAGGTVAGDEQGHNAATAAAAPVDAAGPAAMEDDDALDDWAEEEVDRELARMRKELGLEDSDMRSSATSLTSSVSVPALLGDAAERRATSQLLREAADTAAAAAASLAGTGSAGAAAAAAAAAARARAAAEMAARAAAAATAETAAAVAAAAAAEETDKLERGSGTPGPSGKQGVAAGSVAASSPADTLSSSVLRLLNTPTSVSESPATAAGAPAGAATAVAARAAARAGTAVGAGAMGKAAGASSRGLFAGLSPGSLPSDLDDVLLLSDLDWEELEGMAGLRPAGGADAAASGATRAPGAGAAADRGLVASASSSPSLSAVGDAASIQRLVAEGILPPDIGALLASPGGLTSTLTATTDLSMLPPAAGHALQEQQLAAAAADARSTLSSSVSGLSAILAAAPSAATAAAAPSDTASVLSLGSLSAASSLSSLSAYAAGLAAASAAAGRRGTGAAGHAGYGLAPIPEEVPGAPSAAPSAPSSITSLPGGAAASGAGGAAAAAATSTPGLSQPVRLTLADLNRELMSSAAAWKGRLEAGSGPAAGAAAAAAATVAAAAASSAPSSSLTSLAARTGLAGRPGAHYTGSGATPGRPTRPGPMMIITSLEPSSLGAPLQPPGLFHGAASASTLSSPLSLPLAAQQRPADGVAAAAGRAAAVSHVPQTAQPLMHPGTPSSSLSSIGLPGTGVAAFGAGSVAAAVTSSAPPVMPEASTPGPAPSSSTSSLLATPATTVTAGAGRVASGARGRNQVSNELSSPYEMYDKESRRLAELMSSITASLQQSAQAVARAGGGGGAALGGGTSVHASPSAAAAAALAVANAERLLGELPTPSSVSSLSSATFSEALAVALAGSRRSPAAARAAALAAGAVAASGVGAGGGAGSGAGSGSNRSTPTRSAVRPSSAPTASPTRGLDGPGSGVGRPSPSASPQQQTRIAVSARSRAGLSAGTAVAAALSSPTTTTLSSISSLLHATAALPRLAAQPAAGPPVTASTSSLSSGVSSLQPLLNASASGGRGSGVDRAGVGAVARSPPKAAWQEQTAQPQDRAQAIRGRAASVTSPTRTAKPSRSPRLASGAAALSPGSPAAGAATAAAMGQASPGPSLPSPGTPPSPAFTDSTLSTQGASPAAAPLTELQRPSAAADASTTLSGVPGQPAQAGDAVATVAGAIADLLRRRAAGSAAATTAAAPPQQAHLPTAEVPESPAARAAGHDRTRVSPAAGVWASLTGQSLEDALAGLMEGAESSLDDLLRSSLNLSASVSLAELVPPSQEPSTAALPLQQQPAAQSPAPGPSEHSTAGAEPHGEPLPLSPEPTAVTDEAQAPVSGAGAAASGDAGEGDSERPELSVSASAGSDDFGNIMAGLLQDIQRGLAVMGAAVAQPLPTGAAPATDAALDEEPADRAEVADQGGEDAAWWQEQEEQGLPRLRTGASAETVEAASGKDDEGEEGLRTESEEELGQFHNEAVAPSLSSQLPLPEHYQQLPQLPSPTARVQREDSAGGTAGSSAGAGQQPEFLSMPTFSRGFAEGSLRRSPSLPSPASPQSPRDGDPGVWFGGAGQPVGAAAGSVTGLLLSSLLTGGASRLMSAASAPPPRSSAAAATSTTPSGAYSFLQPPRASATRGRTPSSVKSGGDSPSPPGSPLPPFSSAGVGSLGANASIGGAGSDPAQGGGATGAPAVESAAVAGDGNGSGGSQHSSPIHSVTTVSSLNSLTDALAAYPLFGGIHHSPLGSPSSSEEGPDGAAGVAPGADASKQVSVGAASASSGGARASLANWSPLPIQYESLQPTAPAGLSSPQDTEPWRGAWDLLGLSLGGRRASQDAGGPWLWQDSGRAGGAAAAAAAAVGVADAASRPGGDVSHSPRQLEQQQQQQAAQVHTPLAQRRSSSGLQGLHLDIPESEVALQSAGVAIAAVSGGPGSPPLAMATSGAGVPAASPEQAASRSAATTPTQMREAAPHYHQHQPAALTAAAGGSHSGSPPLHPWPQHHQPRHGAVDGGSPLRSPGGGWRRRVGGATGQAVGLSEEQLTGLLMWTVSDFFSSPSNSSSSGGSAGEY</sequence>
<feature type="region of interest" description="Disordered" evidence="2">
    <location>
        <begin position="344"/>
        <end position="464"/>
    </location>
</feature>
<feature type="region of interest" description="Disordered" evidence="2">
    <location>
        <begin position="1836"/>
        <end position="1873"/>
    </location>
</feature>
<dbReference type="Proteomes" id="UP000613740">
    <property type="component" value="Unassembled WGS sequence"/>
</dbReference>
<dbReference type="OrthoDB" id="552052at2759"/>
<feature type="region of interest" description="Disordered" evidence="2">
    <location>
        <begin position="1"/>
        <end position="48"/>
    </location>
</feature>
<feature type="compositionally biased region" description="Polar residues" evidence="2">
    <location>
        <begin position="2353"/>
        <end position="2365"/>
    </location>
</feature>
<feature type="compositionally biased region" description="Low complexity" evidence="2">
    <location>
        <begin position="2001"/>
        <end position="2022"/>
    </location>
</feature>
<feature type="compositionally biased region" description="Polar residues" evidence="2">
    <location>
        <begin position="1532"/>
        <end position="1542"/>
    </location>
</feature>
<dbReference type="EMBL" id="JAEHOD010000024">
    <property type="protein sequence ID" value="KAG2446870.1"/>
    <property type="molecule type" value="Genomic_DNA"/>
</dbReference>
<feature type="region of interest" description="Disordered" evidence="2">
    <location>
        <begin position="167"/>
        <end position="206"/>
    </location>
</feature>
<name>A0A836B3T7_9CHLO</name>
<organism evidence="3 4">
    <name type="scientific">Chlamydomonas schloesseri</name>
    <dbReference type="NCBI Taxonomy" id="2026947"/>
    <lineage>
        <taxon>Eukaryota</taxon>
        <taxon>Viridiplantae</taxon>
        <taxon>Chlorophyta</taxon>
        <taxon>core chlorophytes</taxon>
        <taxon>Chlorophyceae</taxon>
        <taxon>CS clade</taxon>
        <taxon>Chlamydomonadales</taxon>
        <taxon>Chlamydomonadaceae</taxon>
        <taxon>Chlamydomonas</taxon>
    </lineage>
</organism>
<comment type="caution">
    <text evidence="3">The sequence shown here is derived from an EMBL/GenBank/DDBJ whole genome shotgun (WGS) entry which is preliminary data.</text>
</comment>
<feature type="compositionally biased region" description="Gly residues" evidence="2">
    <location>
        <begin position="2076"/>
        <end position="2089"/>
    </location>
</feature>
<feature type="coiled-coil region" evidence="1">
    <location>
        <begin position="250"/>
        <end position="328"/>
    </location>
</feature>
<feature type="compositionally biased region" description="Pro residues" evidence="2">
    <location>
        <begin position="1519"/>
        <end position="1530"/>
    </location>
</feature>
<accession>A0A836B3T7</accession>
<feature type="compositionally biased region" description="Basic and acidic residues" evidence="2">
    <location>
        <begin position="1856"/>
        <end position="1869"/>
    </location>
</feature>
<feature type="compositionally biased region" description="Low complexity" evidence="2">
    <location>
        <begin position="435"/>
        <end position="450"/>
    </location>
</feature>
<feature type="region of interest" description="Disordered" evidence="2">
    <location>
        <begin position="1429"/>
        <end position="1574"/>
    </location>
</feature>
<gene>
    <name evidence="3" type="ORF">HYH02_008027</name>
</gene>
<feature type="region of interest" description="Disordered" evidence="2">
    <location>
        <begin position="1682"/>
        <end position="1772"/>
    </location>
</feature>
<keyword evidence="1" id="KW-0175">Coiled coil</keyword>
<feature type="compositionally biased region" description="Low complexity" evidence="2">
    <location>
        <begin position="1130"/>
        <end position="1165"/>
    </location>
</feature>
<feature type="region of interest" description="Disordered" evidence="2">
    <location>
        <begin position="2097"/>
        <end position="2116"/>
    </location>
</feature>
<feature type="region of interest" description="Disordered" evidence="2">
    <location>
        <begin position="2338"/>
        <end position="2434"/>
    </location>
</feature>
<feature type="region of interest" description="Disordered" evidence="2">
    <location>
        <begin position="2144"/>
        <end position="2166"/>
    </location>
</feature>
<feature type="compositionally biased region" description="Basic and acidic residues" evidence="2">
    <location>
        <begin position="183"/>
        <end position="204"/>
    </location>
</feature>
<feature type="region of interest" description="Disordered" evidence="2">
    <location>
        <begin position="2266"/>
        <end position="2302"/>
    </location>
</feature>
<reference evidence="3" key="1">
    <citation type="journal article" date="2020" name="bioRxiv">
        <title>Comparative genomics of Chlamydomonas.</title>
        <authorList>
            <person name="Craig R.J."/>
            <person name="Hasan A.R."/>
            <person name="Ness R.W."/>
            <person name="Keightley P.D."/>
        </authorList>
    </citation>
    <scope>NUCLEOTIDE SEQUENCE</scope>
    <source>
        <strain evidence="3">CCAP 11/173</strain>
    </source>
</reference>